<protein>
    <submittedName>
        <fullName evidence="2">Uncharacterized protein</fullName>
    </submittedName>
</protein>
<accession>A0A397GTR5</accession>
<dbReference type="Proteomes" id="UP000266861">
    <property type="component" value="Unassembled WGS sequence"/>
</dbReference>
<evidence type="ECO:0000256" key="1">
    <source>
        <dbReference type="SAM" id="Phobius"/>
    </source>
</evidence>
<organism evidence="2 3">
    <name type="scientific">Diversispora epigaea</name>
    <dbReference type="NCBI Taxonomy" id="1348612"/>
    <lineage>
        <taxon>Eukaryota</taxon>
        <taxon>Fungi</taxon>
        <taxon>Fungi incertae sedis</taxon>
        <taxon>Mucoromycota</taxon>
        <taxon>Glomeromycotina</taxon>
        <taxon>Glomeromycetes</taxon>
        <taxon>Diversisporales</taxon>
        <taxon>Diversisporaceae</taxon>
        <taxon>Diversispora</taxon>
    </lineage>
</organism>
<dbReference type="AlphaFoldDB" id="A0A397GTR5"/>
<dbReference type="SUPFAM" id="SSF117281">
    <property type="entry name" value="Kelch motif"/>
    <property type="match status" value="1"/>
</dbReference>
<proteinExistence type="predicted"/>
<keyword evidence="3" id="KW-1185">Reference proteome</keyword>
<comment type="caution">
    <text evidence="2">The sequence shown here is derived from an EMBL/GenBank/DDBJ whole genome shotgun (WGS) entry which is preliminary data.</text>
</comment>
<name>A0A397GTR5_9GLOM</name>
<gene>
    <name evidence="2" type="ORF">Glove_461g44</name>
</gene>
<reference evidence="2 3" key="1">
    <citation type="submission" date="2018-08" db="EMBL/GenBank/DDBJ databases">
        <title>Genome and evolution of the arbuscular mycorrhizal fungus Diversispora epigaea (formerly Glomus versiforme) and its bacterial endosymbionts.</title>
        <authorList>
            <person name="Sun X."/>
            <person name="Fei Z."/>
            <person name="Harrison M."/>
        </authorList>
    </citation>
    <scope>NUCLEOTIDE SEQUENCE [LARGE SCALE GENOMIC DNA]</scope>
    <source>
        <strain evidence="2 3">IT104</strain>
    </source>
</reference>
<sequence length="254" mass="28975">MATVSNISHNNVIIDDRLLLFGGNENTTELSYLDLSKSFDYTNLTWNSIYKGDLPVPSNRIYTYNYLANEWDKPKILGNFVPIRQSIERVINNLGIIYLFGRYNVTSALSPGKFITSLMTFTILQTSSKLIRMKNMIQKIMNGHKWCVYFDHQMDKLSYLGVQLVMVIVILLNLATLDKNKYPFKWSIPKQAYVIITSGAIPNGGRRYYLQLKIVSLRHKNNTWVTSFNTPRTVTSSISAGTSTSYSTLQALTL</sequence>
<keyword evidence="1" id="KW-0812">Transmembrane</keyword>
<keyword evidence="1" id="KW-1133">Transmembrane helix</keyword>
<dbReference type="OrthoDB" id="432528at2759"/>
<evidence type="ECO:0000313" key="3">
    <source>
        <dbReference type="Proteomes" id="UP000266861"/>
    </source>
</evidence>
<feature type="transmembrane region" description="Helical" evidence="1">
    <location>
        <begin position="157"/>
        <end position="177"/>
    </location>
</feature>
<evidence type="ECO:0000313" key="2">
    <source>
        <dbReference type="EMBL" id="RHZ52453.1"/>
    </source>
</evidence>
<keyword evidence="1" id="KW-0472">Membrane</keyword>
<dbReference type="EMBL" id="PQFF01000403">
    <property type="protein sequence ID" value="RHZ52453.1"/>
    <property type="molecule type" value="Genomic_DNA"/>
</dbReference>
<dbReference type="InterPro" id="IPR015915">
    <property type="entry name" value="Kelch-typ_b-propeller"/>
</dbReference>